<gene>
    <name evidence="2" type="ORF">SAMN05660649_04917</name>
</gene>
<dbReference type="STRING" id="341036.SAMN05660649_04917"/>
<reference evidence="3" key="1">
    <citation type="submission" date="2016-10" db="EMBL/GenBank/DDBJ databases">
        <authorList>
            <person name="Varghese N."/>
            <person name="Submissions S."/>
        </authorList>
    </citation>
    <scope>NUCLEOTIDE SEQUENCE [LARGE SCALE GENOMIC DNA]</scope>
    <source>
        <strain evidence="3">DSM 17038</strain>
    </source>
</reference>
<keyword evidence="1" id="KW-0812">Transmembrane</keyword>
<dbReference type="AlphaFoldDB" id="A0A1I2ZG64"/>
<proteinExistence type="predicted"/>
<name>A0A1I2ZG64_9FIRM</name>
<dbReference type="EMBL" id="FOOX01000027">
    <property type="protein sequence ID" value="SFH36509.1"/>
    <property type="molecule type" value="Genomic_DNA"/>
</dbReference>
<evidence type="ECO:0000256" key="1">
    <source>
        <dbReference type="SAM" id="Phobius"/>
    </source>
</evidence>
<sequence length="59" mass="7001">MIFNHDYTFKELFIKVKELLYVYLLGAMIFLIINSCIKIYIILSLKITNNISKLVFIIN</sequence>
<dbReference type="Proteomes" id="UP000199337">
    <property type="component" value="Unassembled WGS sequence"/>
</dbReference>
<feature type="transmembrane region" description="Helical" evidence="1">
    <location>
        <begin position="20"/>
        <end position="43"/>
    </location>
</feature>
<keyword evidence="1" id="KW-0472">Membrane</keyword>
<keyword evidence="1" id="KW-1133">Transmembrane helix</keyword>
<organism evidence="2 3">
    <name type="scientific">Desulfotruncus arcticus DSM 17038</name>
    <dbReference type="NCBI Taxonomy" id="1121424"/>
    <lineage>
        <taxon>Bacteria</taxon>
        <taxon>Bacillati</taxon>
        <taxon>Bacillota</taxon>
        <taxon>Clostridia</taxon>
        <taxon>Eubacteriales</taxon>
        <taxon>Desulfallaceae</taxon>
        <taxon>Desulfotruncus</taxon>
    </lineage>
</organism>
<evidence type="ECO:0000313" key="3">
    <source>
        <dbReference type="Proteomes" id="UP000199337"/>
    </source>
</evidence>
<keyword evidence="3" id="KW-1185">Reference proteome</keyword>
<protein>
    <submittedName>
        <fullName evidence="2">Uncharacterized protein</fullName>
    </submittedName>
</protein>
<evidence type="ECO:0000313" key="2">
    <source>
        <dbReference type="EMBL" id="SFH36509.1"/>
    </source>
</evidence>
<accession>A0A1I2ZG64</accession>